<dbReference type="GO" id="GO:0016705">
    <property type="term" value="F:oxidoreductase activity, acting on paired donors, with incorporation or reduction of molecular oxygen"/>
    <property type="evidence" value="ECO:0007669"/>
    <property type="project" value="InterPro"/>
</dbReference>
<dbReference type="InterPro" id="IPR001128">
    <property type="entry name" value="Cyt_P450"/>
</dbReference>
<keyword evidence="8 10" id="KW-0503">Monooxygenase</keyword>
<evidence type="ECO:0000256" key="1">
    <source>
        <dbReference type="ARBA" id="ARBA00001971"/>
    </source>
</evidence>
<proteinExistence type="inferred from homology"/>
<dbReference type="PANTHER" id="PTHR46300">
    <property type="entry name" value="P450, PUTATIVE (EUROFUNG)-RELATED-RELATED"/>
    <property type="match status" value="1"/>
</dbReference>
<dbReference type="InterPro" id="IPR050364">
    <property type="entry name" value="Cytochrome_P450_fung"/>
</dbReference>
<organism evidence="11 12">
    <name type="scientific">Mycena albidolilacea</name>
    <dbReference type="NCBI Taxonomy" id="1033008"/>
    <lineage>
        <taxon>Eukaryota</taxon>
        <taxon>Fungi</taxon>
        <taxon>Dikarya</taxon>
        <taxon>Basidiomycota</taxon>
        <taxon>Agaricomycotina</taxon>
        <taxon>Agaricomycetes</taxon>
        <taxon>Agaricomycetidae</taxon>
        <taxon>Agaricales</taxon>
        <taxon>Marasmiineae</taxon>
        <taxon>Mycenaceae</taxon>
        <taxon>Mycena</taxon>
    </lineage>
</organism>
<dbReference type="Gene3D" id="1.10.630.10">
    <property type="entry name" value="Cytochrome P450"/>
    <property type="match status" value="1"/>
</dbReference>
<name>A0AAD6ZJ69_9AGAR</name>
<dbReference type="CDD" id="cd11065">
    <property type="entry name" value="CYP64-like"/>
    <property type="match status" value="1"/>
</dbReference>
<evidence type="ECO:0000256" key="7">
    <source>
        <dbReference type="ARBA" id="ARBA00023004"/>
    </source>
</evidence>
<gene>
    <name evidence="11" type="ORF">DFH08DRAFT_787456</name>
</gene>
<dbReference type="PRINTS" id="PR00463">
    <property type="entry name" value="EP450I"/>
</dbReference>
<dbReference type="GO" id="GO:0004497">
    <property type="term" value="F:monooxygenase activity"/>
    <property type="evidence" value="ECO:0007669"/>
    <property type="project" value="UniProtKB-KW"/>
</dbReference>
<evidence type="ECO:0000313" key="12">
    <source>
        <dbReference type="Proteomes" id="UP001218218"/>
    </source>
</evidence>
<evidence type="ECO:0000313" key="11">
    <source>
        <dbReference type="EMBL" id="KAJ7325857.1"/>
    </source>
</evidence>
<dbReference type="GO" id="GO:0005506">
    <property type="term" value="F:iron ion binding"/>
    <property type="evidence" value="ECO:0007669"/>
    <property type="project" value="InterPro"/>
</dbReference>
<keyword evidence="5 9" id="KW-0479">Metal-binding</keyword>
<keyword evidence="12" id="KW-1185">Reference proteome</keyword>
<dbReference type="Proteomes" id="UP001218218">
    <property type="component" value="Unassembled WGS sequence"/>
</dbReference>
<accession>A0AAD6ZJ69</accession>
<protein>
    <submittedName>
        <fullName evidence="11">Cytochrome P450</fullName>
    </submittedName>
</protein>
<feature type="binding site" description="axial binding residue" evidence="9">
    <location>
        <position position="441"/>
    </location>
    <ligand>
        <name>heme</name>
        <dbReference type="ChEBI" id="CHEBI:30413"/>
    </ligand>
    <ligandPart>
        <name>Fe</name>
        <dbReference type="ChEBI" id="CHEBI:18248"/>
    </ligandPart>
</feature>
<evidence type="ECO:0000256" key="2">
    <source>
        <dbReference type="ARBA" id="ARBA00005179"/>
    </source>
</evidence>
<keyword evidence="7 9" id="KW-0408">Iron</keyword>
<evidence type="ECO:0000256" key="5">
    <source>
        <dbReference type="ARBA" id="ARBA00022723"/>
    </source>
</evidence>
<comment type="cofactor">
    <cofactor evidence="1 9">
        <name>heme</name>
        <dbReference type="ChEBI" id="CHEBI:30413"/>
    </cofactor>
</comment>
<dbReference type="SUPFAM" id="SSF48264">
    <property type="entry name" value="Cytochrome P450"/>
    <property type="match status" value="1"/>
</dbReference>
<reference evidence="11" key="1">
    <citation type="submission" date="2023-03" db="EMBL/GenBank/DDBJ databases">
        <title>Massive genome expansion in bonnet fungi (Mycena s.s.) driven by repeated elements and novel gene families across ecological guilds.</title>
        <authorList>
            <consortium name="Lawrence Berkeley National Laboratory"/>
            <person name="Harder C.B."/>
            <person name="Miyauchi S."/>
            <person name="Viragh M."/>
            <person name="Kuo A."/>
            <person name="Thoen E."/>
            <person name="Andreopoulos B."/>
            <person name="Lu D."/>
            <person name="Skrede I."/>
            <person name="Drula E."/>
            <person name="Henrissat B."/>
            <person name="Morin E."/>
            <person name="Kohler A."/>
            <person name="Barry K."/>
            <person name="LaButti K."/>
            <person name="Morin E."/>
            <person name="Salamov A."/>
            <person name="Lipzen A."/>
            <person name="Mereny Z."/>
            <person name="Hegedus B."/>
            <person name="Baldrian P."/>
            <person name="Stursova M."/>
            <person name="Weitz H."/>
            <person name="Taylor A."/>
            <person name="Grigoriev I.V."/>
            <person name="Nagy L.G."/>
            <person name="Martin F."/>
            <person name="Kauserud H."/>
        </authorList>
    </citation>
    <scope>NUCLEOTIDE SEQUENCE</scope>
    <source>
        <strain evidence="11">CBHHK002</strain>
    </source>
</reference>
<dbReference type="PRINTS" id="PR00385">
    <property type="entry name" value="P450"/>
</dbReference>
<dbReference type="InterPro" id="IPR002401">
    <property type="entry name" value="Cyt_P450_E_grp-I"/>
</dbReference>
<evidence type="ECO:0000256" key="3">
    <source>
        <dbReference type="ARBA" id="ARBA00010617"/>
    </source>
</evidence>
<comment type="similarity">
    <text evidence="3 10">Belongs to the cytochrome P450 family.</text>
</comment>
<evidence type="ECO:0000256" key="9">
    <source>
        <dbReference type="PIRSR" id="PIRSR602401-1"/>
    </source>
</evidence>
<dbReference type="PROSITE" id="PS00086">
    <property type="entry name" value="CYTOCHROME_P450"/>
    <property type="match status" value="1"/>
</dbReference>
<dbReference type="PANTHER" id="PTHR46300:SF7">
    <property type="entry name" value="P450, PUTATIVE (EUROFUNG)-RELATED"/>
    <property type="match status" value="1"/>
</dbReference>
<dbReference type="InterPro" id="IPR017972">
    <property type="entry name" value="Cyt_P450_CS"/>
</dbReference>
<dbReference type="EMBL" id="JARIHO010000043">
    <property type="protein sequence ID" value="KAJ7325857.1"/>
    <property type="molecule type" value="Genomic_DNA"/>
</dbReference>
<comment type="caution">
    <text evidence="11">The sequence shown here is derived from an EMBL/GenBank/DDBJ whole genome shotgun (WGS) entry which is preliminary data.</text>
</comment>
<evidence type="ECO:0000256" key="8">
    <source>
        <dbReference type="ARBA" id="ARBA00023033"/>
    </source>
</evidence>
<evidence type="ECO:0000256" key="4">
    <source>
        <dbReference type="ARBA" id="ARBA00022617"/>
    </source>
</evidence>
<dbReference type="GO" id="GO:0020037">
    <property type="term" value="F:heme binding"/>
    <property type="evidence" value="ECO:0007669"/>
    <property type="project" value="InterPro"/>
</dbReference>
<evidence type="ECO:0000256" key="6">
    <source>
        <dbReference type="ARBA" id="ARBA00023002"/>
    </source>
</evidence>
<keyword evidence="6 10" id="KW-0560">Oxidoreductase</keyword>
<dbReference type="AlphaFoldDB" id="A0AAD6ZJ69"/>
<dbReference type="Pfam" id="PF00067">
    <property type="entry name" value="p450"/>
    <property type="match status" value="1"/>
</dbReference>
<comment type="pathway">
    <text evidence="2">Secondary metabolite biosynthesis.</text>
</comment>
<sequence length="508" mass="56337">MLQFSALNASFLGLSLYLVYSLWRKKTPDLPLPPGPSKLPLVGNLFDIPSKHPWKTYMAWSRKYNSDILHLNVAGQSVVILCSKKATDALFTKRSSLYSDRPSFTMISDLMGWDFNIAMMKYGDTWRAHRRLFNQGFTAHASLKYQPKQYKATTKLLRCILSEPDRFMDHFRQWAADIVMSIAYGIEILPSNDPYVKLAHEAVHTLSEAGVPGKYLVDSLPILKHVPAWFPGAKFKRDAIEWRKLACAMTDVPFAETKKQMAMGTAPLSFTADSLSAFKDADTDLYYNESTVKATAATMYVGGADTSVSALGTFILGLLSNPEVQQKAQAEMDSVTGGKRLPTFDDEAAMPYISAIVQETLRWQNIGPIAVPRLTSSEDEYGGYRIPAGAIVIGNAWAILHEDATYPDPYTFKPERFLLDGKLNPSAPRPDAAFGFGRRLCPGRHMATASLWIAVASILATFDIRKAVDEKGLPIEPSYEYDSGFINAPLPFECCIVPRSSAAQALII</sequence>
<keyword evidence="4 9" id="KW-0349">Heme</keyword>
<evidence type="ECO:0000256" key="10">
    <source>
        <dbReference type="RuleBase" id="RU000461"/>
    </source>
</evidence>
<dbReference type="InterPro" id="IPR036396">
    <property type="entry name" value="Cyt_P450_sf"/>
</dbReference>